<accession>A0AAD3D2X5</accession>
<organism evidence="2 3">
    <name type="scientific">Chaetoceros tenuissimus</name>
    <dbReference type="NCBI Taxonomy" id="426638"/>
    <lineage>
        <taxon>Eukaryota</taxon>
        <taxon>Sar</taxon>
        <taxon>Stramenopiles</taxon>
        <taxon>Ochrophyta</taxon>
        <taxon>Bacillariophyta</taxon>
        <taxon>Coscinodiscophyceae</taxon>
        <taxon>Chaetocerotophycidae</taxon>
        <taxon>Chaetocerotales</taxon>
        <taxon>Chaetocerotaceae</taxon>
        <taxon>Chaetoceros</taxon>
    </lineage>
</organism>
<feature type="compositionally biased region" description="Low complexity" evidence="1">
    <location>
        <begin position="583"/>
        <end position="599"/>
    </location>
</feature>
<feature type="compositionally biased region" description="Low complexity" evidence="1">
    <location>
        <begin position="1"/>
        <end position="18"/>
    </location>
</feature>
<feature type="region of interest" description="Disordered" evidence="1">
    <location>
        <begin position="371"/>
        <end position="495"/>
    </location>
</feature>
<evidence type="ECO:0008006" key="4">
    <source>
        <dbReference type="Google" id="ProtNLM"/>
    </source>
</evidence>
<feature type="compositionally biased region" description="Basic and acidic residues" evidence="1">
    <location>
        <begin position="64"/>
        <end position="82"/>
    </location>
</feature>
<feature type="compositionally biased region" description="Basic residues" evidence="1">
    <location>
        <begin position="894"/>
        <end position="908"/>
    </location>
</feature>
<feature type="compositionally biased region" description="Polar residues" evidence="1">
    <location>
        <begin position="600"/>
        <end position="618"/>
    </location>
</feature>
<feature type="compositionally biased region" description="Polar residues" evidence="1">
    <location>
        <begin position="135"/>
        <end position="150"/>
    </location>
</feature>
<feature type="compositionally biased region" description="Polar residues" evidence="1">
    <location>
        <begin position="674"/>
        <end position="685"/>
    </location>
</feature>
<dbReference type="Proteomes" id="UP001054902">
    <property type="component" value="Unassembled WGS sequence"/>
</dbReference>
<dbReference type="AlphaFoldDB" id="A0AAD3D2X5"/>
<evidence type="ECO:0000256" key="1">
    <source>
        <dbReference type="SAM" id="MobiDB-lite"/>
    </source>
</evidence>
<feature type="region of interest" description="Disordered" evidence="1">
    <location>
        <begin position="782"/>
        <end position="804"/>
    </location>
</feature>
<reference evidence="2 3" key="1">
    <citation type="journal article" date="2021" name="Sci. Rep.">
        <title>The genome of the diatom Chaetoceros tenuissimus carries an ancient integrated fragment of an extant virus.</title>
        <authorList>
            <person name="Hongo Y."/>
            <person name="Kimura K."/>
            <person name="Takaki Y."/>
            <person name="Yoshida Y."/>
            <person name="Baba S."/>
            <person name="Kobayashi G."/>
            <person name="Nagasaki K."/>
            <person name="Hano T."/>
            <person name="Tomaru Y."/>
        </authorList>
    </citation>
    <scope>NUCLEOTIDE SEQUENCE [LARGE SCALE GENOMIC DNA]</scope>
    <source>
        <strain evidence="2 3">NIES-3715</strain>
    </source>
</reference>
<name>A0AAD3D2X5_9STRA</name>
<sequence>MNNDMNSNQQQNNDLSNLIQGGECTDQQKEDVEMKIEATDNTSSSNEPEKAPPPPPTNTNTNKIKLEADPQADDGKSRKSDNDNMEDIENAGESTSSGSSSRSSSKPGGYSADCSSISNCSDESSETNSNDESGPVSSDNVNDAQTSSNDDTSEAVARVTSSTDENKKRVLESSLGGPLKAEDDEGSDSSKRICHPSRKEQKAAIIAAAAAVAGKNNQIRDVDMHDISEQTCLHKQQQPQDNQAAVTDAVNQLNIQKQQHTQTLVRKRSSDADISDVELQSREGSSFSNLSSNPTAIVNPIDPRIDLSTVQVIHAKDHNNMRKDESSIDNSTSPGHGAPNKRHEFLNAYSQVLESCKPFFSRYDEPNLKPVVPAKPDPITDPNLTRLFKRPQEESDASSMAVLARPRRKYKEKKLEDKKNDNPPLEGIEISAANSAMDVSSGLKQRMMEASSTANNNNDDVDMHDAKPPAKENGNDTTSSSMHSSSSMSSETNEELRRLIARGAEALQIPMNEALARLHPHGNAAADINQQMQQMQAEGPPRIVSDTLGSSSLNTGSGSGTNSGTGSGTGSGNDTFKNKCENSTESNSNSGGDGTNSDTLTKNVNTDSGYSISTQKQLVHQHAHAAHAASAKHDRHPELKSSDNHTDHSTQERLAIKKRKRMDKRREYEEEVQRQLQSSSDSSVEQVFEPGQYVTMEDSVSFTNTARLILQGEPPFLAVHCNAAFSRLTGIQNSTVIGRPVAKIFSVLPATLQKEAPPPPRPQESSGPIGQQVQVEIQNEQNSLKTDKSSLSSNENNADVRTDHVANTSEDVSIERLIASSGFGKCHLVQTLELKTTNSSSENSNNESNNSSISSKDPPNKPSIVMMSVCPIMNASAQYSYSQAIKSSMDSSPKRRKHSHSQYRRHLKNSSHSHFVIQLFPYQGDVSTNVEINQQNSSNSRRSETSGDSSSSKEIVACG</sequence>
<feature type="region of interest" description="Disordered" evidence="1">
    <location>
        <begin position="836"/>
        <end position="864"/>
    </location>
</feature>
<feature type="region of interest" description="Disordered" evidence="1">
    <location>
        <begin position="885"/>
        <end position="908"/>
    </location>
</feature>
<feature type="region of interest" description="Disordered" evidence="1">
    <location>
        <begin position="532"/>
        <end position="685"/>
    </location>
</feature>
<feature type="compositionally biased region" description="Basic and acidic residues" evidence="1">
    <location>
        <begin position="664"/>
        <end position="673"/>
    </location>
</feature>
<feature type="region of interest" description="Disordered" evidence="1">
    <location>
        <begin position="320"/>
        <end position="342"/>
    </location>
</feature>
<feature type="region of interest" description="Disordered" evidence="1">
    <location>
        <begin position="1"/>
        <end position="199"/>
    </location>
</feature>
<proteinExistence type="predicted"/>
<feature type="compositionally biased region" description="Basic and acidic residues" evidence="1">
    <location>
        <begin position="461"/>
        <end position="474"/>
    </location>
</feature>
<feature type="compositionally biased region" description="Basic and acidic residues" evidence="1">
    <location>
        <begin position="26"/>
        <end position="38"/>
    </location>
</feature>
<dbReference type="EMBL" id="BLLK01000056">
    <property type="protein sequence ID" value="GFH56861.1"/>
    <property type="molecule type" value="Genomic_DNA"/>
</dbReference>
<gene>
    <name evidence="2" type="ORF">CTEN210_13337</name>
</gene>
<feature type="compositionally biased region" description="Low complexity" evidence="1">
    <location>
        <begin position="92"/>
        <end position="133"/>
    </location>
</feature>
<feature type="compositionally biased region" description="Gly residues" evidence="1">
    <location>
        <begin position="557"/>
        <end position="571"/>
    </location>
</feature>
<feature type="region of interest" description="Disordered" evidence="1">
    <location>
        <begin position="932"/>
        <end position="959"/>
    </location>
</feature>
<protein>
    <recommendedName>
        <fullName evidence="4">PAS domain-containing protein</fullName>
    </recommendedName>
</protein>
<keyword evidence="3" id="KW-1185">Reference proteome</keyword>
<comment type="caution">
    <text evidence="2">The sequence shown here is derived from an EMBL/GenBank/DDBJ whole genome shotgun (WGS) entry which is preliminary data.</text>
</comment>
<evidence type="ECO:0000313" key="2">
    <source>
        <dbReference type="EMBL" id="GFH56861.1"/>
    </source>
</evidence>
<feature type="compositionally biased region" description="Low complexity" evidence="1">
    <location>
        <begin position="479"/>
        <end position="490"/>
    </location>
</feature>
<feature type="compositionally biased region" description="Low complexity" evidence="1">
    <location>
        <begin position="838"/>
        <end position="855"/>
    </location>
</feature>
<evidence type="ECO:0000313" key="3">
    <source>
        <dbReference type="Proteomes" id="UP001054902"/>
    </source>
</evidence>
<feature type="compositionally biased region" description="Basic and acidic residues" evidence="1">
    <location>
        <begin position="631"/>
        <end position="655"/>
    </location>
</feature>
<feature type="compositionally biased region" description="Low complexity" evidence="1">
    <location>
        <begin position="545"/>
        <end position="556"/>
    </location>
</feature>